<keyword evidence="5 6" id="KW-0472">Membrane</keyword>
<evidence type="ECO:0000256" key="6">
    <source>
        <dbReference type="SAM" id="Phobius"/>
    </source>
</evidence>
<dbReference type="GO" id="GO:0012505">
    <property type="term" value="C:endomembrane system"/>
    <property type="evidence" value="ECO:0007669"/>
    <property type="project" value="UniProtKB-SubCell"/>
</dbReference>
<keyword evidence="9" id="KW-1185">Reference proteome</keyword>
<keyword evidence="4 6" id="KW-1133">Transmembrane helix</keyword>
<organism evidence="8 9">
    <name type="scientific">Longimicrobium terrae</name>
    <dbReference type="NCBI Taxonomy" id="1639882"/>
    <lineage>
        <taxon>Bacteria</taxon>
        <taxon>Pseudomonadati</taxon>
        <taxon>Gemmatimonadota</taxon>
        <taxon>Longimicrobiia</taxon>
        <taxon>Longimicrobiales</taxon>
        <taxon>Longimicrobiaceae</taxon>
        <taxon>Longimicrobium</taxon>
    </lineage>
</organism>
<comment type="caution">
    <text evidence="8">The sequence shown here is derived from an EMBL/GenBank/DDBJ whole genome shotgun (WGS) entry which is preliminary data.</text>
</comment>
<evidence type="ECO:0000256" key="2">
    <source>
        <dbReference type="ARBA" id="ARBA00022448"/>
    </source>
</evidence>
<evidence type="ECO:0000313" key="8">
    <source>
        <dbReference type="EMBL" id="MBB6069498.1"/>
    </source>
</evidence>
<evidence type="ECO:0000313" key="9">
    <source>
        <dbReference type="Proteomes" id="UP000582837"/>
    </source>
</evidence>
<comment type="subcellular location">
    <subcellularLocation>
        <location evidence="1">Endomembrane system</location>
        <topology evidence="1">Multi-pass membrane protein</topology>
    </subcellularLocation>
</comment>
<feature type="transmembrane region" description="Helical" evidence="6">
    <location>
        <begin position="204"/>
        <end position="225"/>
    </location>
</feature>
<name>A0A841GV67_9BACT</name>
<dbReference type="AlphaFoldDB" id="A0A841GV67"/>
<dbReference type="GO" id="GO:0022857">
    <property type="term" value="F:transmembrane transporter activity"/>
    <property type="evidence" value="ECO:0007669"/>
    <property type="project" value="InterPro"/>
</dbReference>
<feature type="transmembrane region" description="Helical" evidence="6">
    <location>
        <begin position="421"/>
        <end position="439"/>
    </location>
</feature>
<evidence type="ECO:0000256" key="1">
    <source>
        <dbReference type="ARBA" id="ARBA00004127"/>
    </source>
</evidence>
<dbReference type="Proteomes" id="UP000582837">
    <property type="component" value="Unassembled WGS sequence"/>
</dbReference>
<feature type="transmembrane region" description="Helical" evidence="6">
    <location>
        <begin position="34"/>
        <end position="57"/>
    </location>
</feature>
<evidence type="ECO:0000256" key="3">
    <source>
        <dbReference type="ARBA" id="ARBA00022692"/>
    </source>
</evidence>
<feature type="transmembrane region" description="Helical" evidence="6">
    <location>
        <begin position="164"/>
        <end position="184"/>
    </location>
</feature>
<evidence type="ECO:0000256" key="5">
    <source>
        <dbReference type="ARBA" id="ARBA00023136"/>
    </source>
</evidence>
<dbReference type="InterPro" id="IPR036259">
    <property type="entry name" value="MFS_trans_sf"/>
</dbReference>
<gene>
    <name evidence="8" type="ORF">HNQ61_001113</name>
</gene>
<dbReference type="InterPro" id="IPR024671">
    <property type="entry name" value="Atg22-like"/>
</dbReference>
<feature type="domain" description="Major facilitator superfamily (MFS) profile" evidence="7">
    <location>
        <begin position="265"/>
        <end position="461"/>
    </location>
</feature>
<dbReference type="SUPFAM" id="SSF103473">
    <property type="entry name" value="MFS general substrate transporter"/>
    <property type="match status" value="1"/>
</dbReference>
<feature type="transmembrane region" description="Helical" evidence="6">
    <location>
        <begin position="302"/>
        <end position="324"/>
    </location>
</feature>
<dbReference type="Gene3D" id="1.20.1250.20">
    <property type="entry name" value="MFS general substrate transporter like domains"/>
    <property type="match status" value="2"/>
</dbReference>
<dbReference type="InterPro" id="IPR050495">
    <property type="entry name" value="ATG22/LtaA_families"/>
</dbReference>
<accession>A0A841GV67</accession>
<protein>
    <submittedName>
        <fullName evidence="8">UMF1 family MFS transporter</fullName>
    </submittedName>
</protein>
<dbReference type="RefSeq" id="WP_170037504.1">
    <property type="nucleotide sequence ID" value="NZ_JABDTL010000002.1"/>
</dbReference>
<feature type="transmembrane region" description="Helical" evidence="6">
    <location>
        <begin position="124"/>
        <end position="144"/>
    </location>
</feature>
<proteinExistence type="predicted"/>
<keyword evidence="3 6" id="KW-0812">Transmembrane</keyword>
<sequence>MSSHPPAAASERRGMLNTLGLHRPELRAWAMYDWANSAFICTITNAVFPIYFVSVAAKGMSGPQATARYGWATTIGLAIVAVLAPILGTIADYAPVKKRLMGTFMGVGVAATALMYFIMQGDLLLASLLFILANIGANGSFVFYESLLPHIARRDEMDRVSTAAYAMGYIGGGLLLVVNLLWIQKPEWFGFPHGPGLTSAQATFPARLSFLSVAVWWLLFSIPVFRRVAEPPVTVSTEEEKATPALKLAFSRLGETFRALRGYKQAFLMLIAFLIYNDGIGTIVRMATVFGTELKIPTGTMILAIVIVQFVGVPCAFLFGALAGKIGAKRSVFLALGVYVGITILGYFMKSGRDFLILAALVGLVQGGAQALSRSLFASMIPRHRSGEFFGFFGVFEKFAGIFGPAIFSIVVATTGTSRNAILAIIVFFIVGGILLSMVDVEEGQRLARAEEDAVGAPVPV</sequence>
<dbReference type="PANTHER" id="PTHR23519">
    <property type="entry name" value="AUTOPHAGY-RELATED PROTEIN 22"/>
    <property type="match status" value="1"/>
</dbReference>
<feature type="transmembrane region" description="Helical" evidence="6">
    <location>
        <begin position="267"/>
        <end position="290"/>
    </location>
</feature>
<feature type="transmembrane region" description="Helical" evidence="6">
    <location>
        <begin position="355"/>
        <end position="377"/>
    </location>
</feature>
<feature type="transmembrane region" description="Helical" evidence="6">
    <location>
        <begin position="389"/>
        <end position="415"/>
    </location>
</feature>
<dbReference type="PROSITE" id="PS50850">
    <property type="entry name" value="MFS"/>
    <property type="match status" value="1"/>
</dbReference>
<feature type="transmembrane region" description="Helical" evidence="6">
    <location>
        <begin position="69"/>
        <end position="88"/>
    </location>
</feature>
<reference evidence="8 9" key="1">
    <citation type="submission" date="2020-08" db="EMBL/GenBank/DDBJ databases">
        <title>Genomic Encyclopedia of Type Strains, Phase IV (KMG-IV): sequencing the most valuable type-strain genomes for metagenomic binning, comparative biology and taxonomic classification.</title>
        <authorList>
            <person name="Goeker M."/>
        </authorList>
    </citation>
    <scope>NUCLEOTIDE SEQUENCE [LARGE SCALE GENOMIC DNA]</scope>
    <source>
        <strain evidence="8 9">DSM 29007</strain>
    </source>
</reference>
<evidence type="ECO:0000256" key="4">
    <source>
        <dbReference type="ARBA" id="ARBA00022989"/>
    </source>
</evidence>
<keyword evidence="2" id="KW-0813">Transport</keyword>
<feature type="transmembrane region" description="Helical" evidence="6">
    <location>
        <begin position="100"/>
        <end position="118"/>
    </location>
</feature>
<dbReference type="PANTHER" id="PTHR23519:SF1">
    <property type="entry name" value="AUTOPHAGY-RELATED PROTEIN 22"/>
    <property type="match status" value="1"/>
</dbReference>
<dbReference type="Pfam" id="PF11700">
    <property type="entry name" value="ATG22"/>
    <property type="match status" value="1"/>
</dbReference>
<dbReference type="EMBL" id="JACHIA010000002">
    <property type="protein sequence ID" value="MBB6069498.1"/>
    <property type="molecule type" value="Genomic_DNA"/>
</dbReference>
<feature type="transmembrane region" description="Helical" evidence="6">
    <location>
        <begin position="331"/>
        <end position="349"/>
    </location>
</feature>
<dbReference type="InterPro" id="IPR020846">
    <property type="entry name" value="MFS_dom"/>
</dbReference>
<evidence type="ECO:0000259" key="7">
    <source>
        <dbReference type="PROSITE" id="PS50850"/>
    </source>
</evidence>